<dbReference type="Proteomes" id="UP000268350">
    <property type="component" value="Unassembled WGS sequence"/>
</dbReference>
<dbReference type="AlphaFoldDB" id="A0A3B0JX40"/>
<proteinExistence type="predicted"/>
<name>A0A3B0JX40_DROGU</name>
<evidence type="ECO:0000313" key="2">
    <source>
        <dbReference type="EMBL" id="SPP86624.1"/>
    </source>
</evidence>
<feature type="region of interest" description="Disordered" evidence="1">
    <location>
        <begin position="1"/>
        <end position="82"/>
    </location>
</feature>
<dbReference type="OMA" id="YEYWLAL"/>
<gene>
    <name evidence="2" type="ORF">DGUA_6G008858</name>
</gene>
<evidence type="ECO:0000256" key="1">
    <source>
        <dbReference type="SAM" id="MobiDB-lite"/>
    </source>
</evidence>
<organism evidence="2 3">
    <name type="scientific">Drosophila guanche</name>
    <name type="common">Fruit fly</name>
    <dbReference type="NCBI Taxonomy" id="7266"/>
    <lineage>
        <taxon>Eukaryota</taxon>
        <taxon>Metazoa</taxon>
        <taxon>Ecdysozoa</taxon>
        <taxon>Arthropoda</taxon>
        <taxon>Hexapoda</taxon>
        <taxon>Insecta</taxon>
        <taxon>Pterygota</taxon>
        <taxon>Neoptera</taxon>
        <taxon>Endopterygota</taxon>
        <taxon>Diptera</taxon>
        <taxon>Brachycera</taxon>
        <taxon>Muscomorpha</taxon>
        <taxon>Ephydroidea</taxon>
        <taxon>Drosophilidae</taxon>
        <taxon>Drosophila</taxon>
        <taxon>Sophophora</taxon>
    </lineage>
</organism>
<feature type="compositionally biased region" description="Polar residues" evidence="1">
    <location>
        <begin position="40"/>
        <end position="61"/>
    </location>
</feature>
<evidence type="ECO:0000313" key="3">
    <source>
        <dbReference type="Proteomes" id="UP000268350"/>
    </source>
</evidence>
<dbReference type="EMBL" id="OUUW01000011">
    <property type="protein sequence ID" value="SPP86624.1"/>
    <property type="molecule type" value="Genomic_DNA"/>
</dbReference>
<protein>
    <submittedName>
        <fullName evidence="2">Uncharacterized protein</fullName>
    </submittedName>
</protein>
<keyword evidence="3" id="KW-1185">Reference proteome</keyword>
<sequence>MSSANKNDVAIPQKEPRNIAVVVPTKEKQSKQDKEKVDNEVQTAAPQSPTEKTPIDMQSDSSQDKADKKTQADTKLEDTPKQSGALPKMCCLVHKAKPAAGKVSPSANARMARKRRYKANKQAAYENFLAFKSKKKVISTLKNPYHTPKIWLSDIRKVISGKAKHLQYKNLTYVLCHNYSIYCTSVCYKYWI</sequence>
<feature type="compositionally biased region" description="Basic and acidic residues" evidence="1">
    <location>
        <begin position="25"/>
        <end position="39"/>
    </location>
</feature>
<accession>A0A3B0JX40</accession>
<feature type="compositionally biased region" description="Basic and acidic residues" evidence="1">
    <location>
        <begin position="62"/>
        <end position="80"/>
    </location>
</feature>
<reference evidence="3" key="1">
    <citation type="submission" date="2018-01" db="EMBL/GenBank/DDBJ databases">
        <authorList>
            <person name="Alioto T."/>
            <person name="Alioto T."/>
        </authorList>
    </citation>
    <scope>NUCLEOTIDE SEQUENCE [LARGE SCALE GENOMIC DNA]</scope>
</reference>